<protein>
    <recommendedName>
        <fullName evidence="9">Proteasome-activating nucleotidase</fullName>
        <shortName evidence="9">PAN</shortName>
    </recommendedName>
    <alternativeName>
        <fullName evidence="9">Proteasomal ATPase</fullName>
    </alternativeName>
    <alternativeName>
        <fullName evidence="9">Proteasome regulatory ATPase</fullName>
    </alternativeName>
    <alternativeName>
        <fullName evidence="9">Proteasome regulatory particle</fullName>
    </alternativeName>
</protein>
<keyword evidence="5 9" id="KW-0067">ATP-binding</keyword>
<evidence type="ECO:0000256" key="2">
    <source>
        <dbReference type="ARBA" id="ARBA00006914"/>
    </source>
</evidence>
<comment type="similarity">
    <text evidence="2 9 10">Belongs to the AAA ATPase family.</text>
</comment>
<dbReference type="InterPro" id="IPR041569">
    <property type="entry name" value="AAA_lid_3"/>
</dbReference>
<evidence type="ECO:0000256" key="5">
    <source>
        <dbReference type="ARBA" id="ARBA00022840"/>
    </source>
</evidence>
<dbReference type="CDD" id="cd19502">
    <property type="entry name" value="RecA-like_PAN_like"/>
    <property type="match status" value="1"/>
</dbReference>
<dbReference type="Gene3D" id="2.40.50.140">
    <property type="entry name" value="Nucleic acid-binding proteins"/>
    <property type="match status" value="1"/>
</dbReference>
<comment type="domain">
    <text evidence="9">Consists of three main regions, an N-terminal coiled-coil domain that may assist in substrate recognition, an interdomain involved in PAN hexamerization, and a C-terminal ATPase domain of the AAA type.</text>
</comment>
<evidence type="ECO:0000256" key="6">
    <source>
        <dbReference type="ARBA" id="ARBA00022942"/>
    </source>
</evidence>
<comment type="subcellular location">
    <subcellularLocation>
        <location evidence="1 9">Cytoplasm</location>
    </subcellularLocation>
</comment>
<dbReference type="InterPro" id="IPR027417">
    <property type="entry name" value="P-loop_NTPase"/>
</dbReference>
<evidence type="ECO:0000256" key="7">
    <source>
        <dbReference type="ARBA" id="ARBA00023054"/>
    </source>
</evidence>
<comment type="caution">
    <text evidence="9">Lacks conserved residue(s) required for the propagation of feature annotation.</text>
</comment>
<dbReference type="SMART" id="SM00382">
    <property type="entry name" value="AAA"/>
    <property type="match status" value="1"/>
</dbReference>
<dbReference type="InterPro" id="IPR003959">
    <property type="entry name" value="ATPase_AAA_core"/>
</dbReference>
<dbReference type="InterPro" id="IPR003960">
    <property type="entry name" value="ATPase_AAA_CS"/>
</dbReference>
<feature type="domain" description="AAA+ ATPase" evidence="11">
    <location>
        <begin position="189"/>
        <end position="328"/>
    </location>
</feature>
<dbReference type="GO" id="GO:0005524">
    <property type="term" value="F:ATP binding"/>
    <property type="evidence" value="ECO:0007669"/>
    <property type="project" value="UniProtKB-UniRule"/>
</dbReference>
<dbReference type="GO" id="GO:0043335">
    <property type="term" value="P:protein unfolding"/>
    <property type="evidence" value="ECO:0007669"/>
    <property type="project" value="UniProtKB-UniRule"/>
</dbReference>
<dbReference type="Pfam" id="PF17862">
    <property type="entry name" value="AAA_lid_3"/>
    <property type="match status" value="1"/>
</dbReference>
<evidence type="ECO:0000256" key="9">
    <source>
        <dbReference type="HAMAP-Rule" id="MF_00553"/>
    </source>
</evidence>
<dbReference type="Gene3D" id="1.10.8.60">
    <property type="match status" value="1"/>
</dbReference>
<comment type="function">
    <text evidence="9">ATPase which is responsible for recognizing, binding, unfolding and translocation of substrate proteins into the archaeal 20S proteasome core particle. Is essential for opening the gate of the 20S proteasome via an interaction with its C-terminus, thereby allowing substrate entry and access to the site of proteolysis. Thus, the C-termini of the proteasomal ATPase function like a 'key in a lock' to induce gate opening and therefore regulate proteolysis. Unfolding activity requires energy from ATP hydrolysis, whereas ATP binding alone promotes ATPase-20S proteasome association which triggers gate opening, and supports translocation of unfolded substrates.</text>
</comment>
<comment type="subunit">
    <text evidence="9">Homohexamer. The hexameric complex has a two-ring architecture resembling a top hat that caps the 20S proteasome core at one or both ends. Upon ATP-binding, the C-terminus of PAN interacts with the alpha-rings of the proteasome core by binding to the intersubunit pockets.</text>
</comment>
<evidence type="ECO:0000259" key="11">
    <source>
        <dbReference type="SMART" id="SM00382"/>
    </source>
</evidence>
<evidence type="ECO:0000256" key="8">
    <source>
        <dbReference type="ARBA" id="ARBA00023186"/>
    </source>
</evidence>
<dbReference type="PATRIC" id="fig|1719120.3.peg.1021"/>
<evidence type="ECO:0000256" key="10">
    <source>
        <dbReference type="RuleBase" id="RU003651"/>
    </source>
</evidence>
<dbReference type="GO" id="GO:0005737">
    <property type="term" value="C:cytoplasm"/>
    <property type="evidence" value="ECO:0007669"/>
    <property type="project" value="UniProtKB-SubCell"/>
</dbReference>
<dbReference type="GO" id="GO:0016887">
    <property type="term" value="F:ATP hydrolysis activity"/>
    <property type="evidence" value="ECO:0007669"/>
    <property type="project" value="UniProtKB-UniRule"/>
</dbReference>
<keyword evidence="8 9" id="KW-0143">Chaperone</keyword>
<name>A0A0P8CC38_9EURY</name>
<organism evidence="12 13">
    <name type="scientific">Candidatus Methanoperedens nitratireducens</name>
    <dbReference type="NCBI Taxonomy" id="1392998"/>
    <lineage>
        <taxon>Archaea</taxon>
        <taxon>Methanobacteriati</taxon>
        <taxon>Methanobacteriota</taxon>
        <taxon>Stenosarchaea group</taxon>
        <taxon>Methanomicrobia</taxon>
        <taxon>Methanosarcinales</taxon>
        <taxon>ANME-2 cluster</taxon>
        <taxon>Candidatus Methanoperedentaceae</taxon>
        <taxon>Candidatus Methanoperedens</taxon>
    </lineage>
</organism>
<dbReference type="Gene3D" id="3.40.50.300">
    <property type="entry name" value="P-loop containing nucleotide triphosphate hydrolases"/>
    <property type="match status" value="1"/>
</dbReference>
<dbReference type="InterPro" id="IPR003593">
    <property type="entry name" value="AAA+_ATPase"/>
</dbReference>
<evidence type="ECO:0000256" key="4">
    <source>
        <dbReference type="ARBA" id="ARBA00022741"/>
    </source>
</evidence>
<dbReference type="NCBIfam" id="NF003069">
    <property type="entry name" value="PRK03992.1"/>
    <property type="match status" value="1"/>
</dbReference>
<dbReference type="GO" id="GO:0022623">
    <property type="term" value="C:proteasome-activating nucleotidase complex"/>
    <property type="evidence" value="ECO:0007669"/>
    <property type="project" value="UniProtKB-UniRule"/>
</dbReference>
<sequence>MSESQDNTQESPVSMGNNDFSRYLMDRIKMLEERNTLLKEQANKVEMEKRFTESQVLNYEREIRQLKSELERIKTPPLVVGTVVDVLDGGKVIIRSSTGPQFVVGSTQLINNSELVPGTSVSLNYQSLAVVGILPSSRDPFVHGMEVIESPNVSYSDIGGLEEPIRELRETVELPLTKPEVFERIGIEPPKGILLYGAPGTGKSLLAKAVANQTKATFIRIVGSELVQKYIGEGARLVRDLFKMAKEKSPSIIFIDELDSIGAKRIDSATSGDREVQRTLMQLLSEMDGFNPRGNVRIIAATNRPDILDLALLRPGRFDRFISIPMPNKDARKMILKIHSRKMKLSEDVDFDELSSLTDGANGSDLKAIAMEAGMFAVREERFGVGMEDFQKAIRKLLIAPSKLNLHSEGMFA</sequence>
<accession>A0A0P8CC38</accession>
<dbReference type="HAMAP" id="MF_00553">
    <property type="entry name" value="PAN"/>
    <property type="match status" value="1"/>
</dbReference>
<dbReference type="InterPro" id="IPR012340">
    <property type="entry name" value="NA-bd_OB-fold"/>
</dbReference>
<dbReference type="EMBL" id="LKCM01000080">
    <property type="protein sequence ID" value="KPQ44484.1"/>
    <property type="molecule type" value="Genomic_DNA"/>
</dbReference>
<feature type="coiled-coil region" evidence="9">
    <location>
        <begin position="28"/>
        <end position="69"/>
    </location>
</feature>
<dbReference type="Pfam" id="PF00004">
    <property type="entry name" value="AAA"/>
    <property type="match status" value="1"/>
</dbReference>
<evidence type="ECO:0000256" key="3">
    <source>
        <dbReference type="ARBA" id="ARBA00022490"/>
    </source>
</evidence>
<reference evidence="12 13" key="1">
    <citation type="submission" date="2015-09" db="EMBL/GenBank/DDBJ databases">
        <title>A metagenomics-based metabolic model of nitrate-dependent anaerobic oxidation of methane by Methanoperedens-like archaea.</title>
        <authorList>
            <person name="Arshad A."/>
            <person name="Speth D.R."/>
            <person name="De Graaf R.M."/>
            <person name="Op Den Camp H.J."/>
            <person name="Jetten M.S."/>
            <person name="Welte C.U."/>
        </authorList>
    </citation>
    <scope>NUCLEOTIDE SEQUENCE [LARGE SCALE GENOMIC DNA]</scope>
</reference>
<evidence type="ECO:0000313" key="13">
    <source>
        <dbReference type="Proteomes" id="UP000050360"/>
    </source>
</evidence>
<dbReference type="NCBIfam" id="TIGR01242">
    <property type="entry name" value="proteasome-activating nucleotidase"/>
    <property type="match status" value="1"/>
</dbReference>
<dbReference type="PROSITE" id="PS00674">
    <property type="entry name" value="AAA"/>
    <property type="match status" value="1"/>
</dbReference>
<dbReference type="Pfam" id="PF16450">
    <property type="entry name" value="Prot_ATP_ID_OB_C"/>
    <property type="match status" value="1"/>
</dbReference>
<keyword evidence="4 9" id="KW-0547">Nucleotide-binding</keyword>
<dbReference type="GO" id="GO:0010498">
    <property type="term" value="P:proteasomal protein catabolic process"/>
    <property type="evidence" value="ECO:0007669"/>
    <property type="project" value="UniProtKB-UniRule"/>
</dbReference>
<keyword evidence="7 9" id="KW-0175">Coiled coil</keyword>
<feature type="binding site" evidence="9">
    <location>
        <position position="339"/>
    </location>
    <ligand>
        <name>ATP</name>
        <dbReference type="ChEBI" id="CHEBI:30616"/>
    </ligand>
</feature>
<dbReference type="InterPro" id="IPR032501">
    <property type="entry name" value="Prot_ATP_ID_OB_2nd"/>
</dbReference>
<dbReference type="PANTHER" id="PTHR23073">
    <property type="entry name" value="26S PROTEASOME REGULATORY SUBUNIT"/>
    <property type="match status" value="1"/>
</dbReference>
<proteinExistence type="inferred from homology"/>
<comment type="caution">
    <text evidence="12">The sequence shown here is derived from an EMBL/GenBank/DDBJ whole genome shotgun (WGS) entry which is preliminary data.</text>
</comment>
<dbReference type="InterPro" id="IPR050221">
    <property type="entry name" value="26S_Proteasome_ATPase"/>
</dbReference>
<keyword evidence="3 9" id="KW-0963">Cytoplasm</keyword>
<dbReference type="Proteomes" id="UP000050360">
    <property type="component" value="Unassembled WGS sequence"/>
</dbReference>
<dbReference type="SUPFAM" id="SSF52540">
    <property type="entry name" value="P-loop containing nucleoside triphosphate hydrolases"/>
    <property type="match status" value="1"/>
</dbReference>
<gene>
    <name evidence="9 12" type="primary">pan</name>
    <name evidence="12" type="ORF">MPEBLZ_00948</name>
</gene>
<keyword evidence="6 9" id="KW-0647">Proteasome</keyword>
<dbReference type="AlphaFoldDB" id="A0A0P8CC38"/>
<dbReference type="FunFam" id="3.40.50.300:FF:000033">
    <property type="entry name" value="26S protease regulatory subunit 6B"/>
    <property type="match status" value="1"/>
</dbReference>
<evidence type="ECO:0000313" key="12">
    <source>
        <dbReference type="EMBL" id="KPQ44484.1"/>
    </source>
</evidence>
<evidence type="ECO:0000256" key="1">
    <source>
        <dbReference type="ARBA" id="ARBA00004496"/>
    </source>
</evidence>
<dbReference type="InterPro" id="IPR023501">
    <property type="entry name" value="Nucleotidase_PAN"/>
</dbReference>